<keyword evidence="3" id="KW-0575">Peroxidase</keyword>
<dbReference type="GO" id="GO:0006979">
    <property type="term" value="P:response to oxidative stress"/>
    <property type="evidence" value="ECO:0007669"/>
    <property type="project" value="InterPro"/>
</dbReference>
<keyword evidence="8" id="KW-1185">Reference proteome</keyword>
<evidence type="ECO:0000256" key="5">
    <source>
        <dbReference type="PIRSR" id="PIRSR619791-2"/>
    </source>
</evidence>
<evidence type="ECO:0000256" key="1">
    <source>
        <dbReference type="ARBA" id="ARBA00004613"/>
    </source>
</evidence>
<dbReference type="PANTHER" id="PTHR11475:SF141">
    <property type="entry name" value="CARDINAL"/>
    <property type="match status" value="1"/>
</dbReference>
<proteinExistence type="predicted"/>
<dbReference type="PROSITE" id="PS50292">
    <property type="entry name" value="PEROXIDASE_3"/>
    <property type="match status" value="1"/>
</dbReference>
<protein>
    <recommendedName>
        <fullName evidence="9">Peroxidase</fullName>
    </recommendedName>
</protein>
<name>A0AAE1U5Z3_9EUCA</name>
<accession>A0AAE1U5Z3</accession>
<dbReference type="GO" id="GO:0004601">
    <property type="term" value="F:peroxidase activity"/>
    <property type="evidence" value="ECO:0007669"/>
    <property type="project" value="UniProtKB-KW"/>
</dbReference>
<dbReference type="InterPro" id="IPR037120">
    <property type="entry name" value="Haem_peroxidase_sf_animal"/>
</dbReference>
<dbReference type="SUPFAM" id="SSF48113">
    <property type="entry name" value="Heme-dependent peroxidases"/>
    <property type="match status" value="1"/>
</dbReference>
<dbReference type="GO" id="GO:0046872">
    <property type="term" value="F:metal ion binding"/>
    <property type="evidence" value="ECO:0007669"/>
    <property type="project" value="UniProtKB-KW"/>
</dbReference>
<dbReference type="PANTHER" id="PTHR11475">
    <property type="entry name" value="OXIDASE/PEROXIDASE"/>
    <property type="match status" value="1"/>
</dbReference>
<keyword evidence="5" id="KW-0408">Iron</keyword>
<sequence length="769" mass="86896">MDHLNVLSVLVGGLKYYYPQISPNVYVLRACNIDGYEVATRIAQENVTDGFSGLIFNATNWPIHDGDWYRSKWNDLEINLSDNEFSSETSSNVWANRQPAPLPLISESEMEMMYEAGVEDYNKRFASSGDNEVRGKKRSPSIHHGYHRRSTTPQTKEQSLQAYVKEYVTRAIIEKHDNAPNAVDLQFLGPMSRKCFIQKTPACNSNDRYRTADGTCNNLNVPFWGKSFTTFRRVSPQNYDDGVSKFRKSVTSADLPNPRLISFKTNFADMEKSNKFNCFTLLHMTVGQFLDHDLTFASLKEPEVPCCEASKDPSCAPIAIPDYDPFYSPAGQTCMEFVRSTPAGQCSLGPREQIDELTQYIDLSQVYGSTKEETASLRAYTDGLLKFQDNGDLPDFLPIDNEETACTNEEKEAEGLHCFLAGDFRVNEQILLTVIHTTWMREHNRIARALKSFNPGLNDEKLFQEARRITIAEWQHVVYNEFIPGVLGSYLADEFNLRPLSGYQTTSDYHSFLSAGVSAEFATAAFRFGHSMIPDAINEVSHAGVSRSRVLNSVLEAPFPLYEEGVEEGLVRGFTKQRAMLVDSSFTTQITGQLFQEEEAFGLDLIALNLQRGRDHGLATYLEVINVCKTFKASSFDDLLQVMDHEPLARLKEVYSDFRDIDLFIGGMSERPFADAQVGPTFACLMLDQFIRLKRGDRFWYEFNGSPAPFSGHQLTQLHSVSFARILCDNHPALDAIQRWPLNLISDFNPVSSCNSYVIPSLDLTKFKV</sequence>
<keyword evidence="5" id="KW-0349">Heme</keyword>
<keyword evidence="2" id="KW-0964">Secreted</keyword>
<dbReference type="CDD" id="cd09823">
    <property type="entry name" value="peroxinectin_like"/>
    <property type="match status" value="1"/>
</dbReference>
<dbReference type="Proteomes" id="UP001292094">
    <property type="component" value="Unassembled WGS sequence"/>
</dbReference>
<comment type="subcellular location">
    <subcellularLocation>
        <location evidence="1">Secreted</location>
    </subcellularLocation>
</comment>
<evidence type="ECO:0000256" key="6">
    <source>
        <dbReference type="SAM" id="MobiDB-lite"/>
    </source>
</evidence>
<dbReference type="GO" id="GO:0020037">
    <property type="term" value="F:heme binding"/>
    <property type="evidence" value="ECO:0007669"/>
    <property type="project" value="InterPro"/>
</dbReference>
<evidence type="ECO:0000256" key="3">
    <source>
        <dbReference type="ARBA" id="ARBA00022559"/>
    </source>
</evidence>
<keyword evidence="3" id="KW-0560">Oxidoreductase</keyword>
<dbReference type="Gene3D" id="1.10.640.10">
    <property type="entry name" value="Haem peroxidase domain superfamily, animal type"/>
    <property type="match status" value="1"/>
</dbReference>
<evidence type="ECO:0000313" key="7">
    <source>
        <dbReference type="EMBL" id="KAK4311222.1"/>
    </source>
</evidence>
<evidence type="ECO:0000256" key="2">
    <source>
        <dbReference type="ARBA" id="ARBA00022525"/>
    </source>
</evidence>
<dbReference type="AlphaFoldDB" id="A0AAE1U5Z3"/>
<dbReference type="InterPro" id="IPR010255">
    <property type="entry name" value="Haem_peroxidase_sf"/>
</dbReference>
<feature type="binding site" description="axial binding residue" evidence="5">
    <location>
        <position position="530"/>
    </location>
    <ligand>
        <name>heme b</name>
        <dbReference type="ChEBI" id="CHEBI:60344"/>
    </ligand>
    <ligandPart>
        <name>Fe</name>
        <dbReference type="ChEBI" id="CHEBI:18248"/>
    </ligandPart>
</feature>
<feature type="compositionally biased region" description="Basic residues" evidence="6">
    <location>
        <begin position="135"/>
        <end position="150"/>
    </location>
</feature>
<comment type="caution">
    <text evidence="7">The sequence shown here is derived from an EMBL/GenBank/DDBJ whole genome shotgun (WGS) entry which is preliminary data.</text>
</comment>
<dbReference type="FunFam" id="1.10.640.10:FF:000003">
    <property type="entry name" value="chorion peroxidase"/>
    <property type="match status" value="1"/>
</dbReference>
<gene>
    <name evidence="7" type="ORF">Pmani_017264</name>
</gene>
<evidence type="ECO:0000313" key="8">
    <source>
        <dbReference type="Proteomes" id="UP001292094"/>
    </source>
</evidence>
<dbReference type="PRINTS" id="PR00457">
    <property type="entry name" value="ANPEROXIDASE"/>
</dbReference>
<reference evidence="7" key="1">
    <citation type="submission" date="2023-11" db="EMBL/GenBank/DDBJ databases">
        <title>Genome assemblies of two species of porcelain crab, Petrolisthes cinctipes and Petrolisthes manimaculis (Anomura: Porcellanidae).</title>
        <authorList>
            <person name="Angst P."/>
        </authorList>
    </citation>
    <scope>NUCLEOTIDE SEQUENCE</scope>
    <source>
        <strain evidence="7">PB745_02</strain>
        <tissue evidence="7">Gill</tissue>
    </source>
</reference>
<dbReference type="GO" id="GO:0005576">
    <property type="term" value="C:extracellular region"/>
    <property type="evidence" value="ECO:0007669"/>
    <property type="project" value="UniProtKB-SubCell"/>
</dbReference>
<keyword evidence="5" id="KW-0479">Metal-binding</keyword>
<keyword evidence="4" id="KW-0732">Signal</keyword>
<dbReference type="EMBL" id="JAWZYT010001544">
    <property type="protein sequence ID" value="KAK4311222.1"/>
    <property type="molecule type" value="Genomic_DNA"/>
</dbReference>
<feature type="region of interest" description="Disordered" evidence="6">
    <location>
        <begin position="126"/>
        <end position="158"/>
    </location>
</feature>
<evidence type="ECO:0008006" key="9">
    <source>
        <dbReference type="Google" id="ProtNLM"/>
    </source>
</evidence>
<dbReference type="Pfam" id="PF03098">
    <property type="entry name" value="An_peroxidase"/>
    <property type="match status" value="1"/>
</dbReference>
<dbReference type="InterPro" id="IPR019791">
    <property type="entry name" value="Haem_peroxidase_animal"/>
</dbReference>
<organism evidence="7 8">
    <name type="scientific">Petrolisthes manimaculis</name>
    <dbReference type="NCBI Taxonomy" id="1843537"/>
    <lineage>
        <taxon>Eukaryota</taxon>
        <taxon>Metazoa</taxon>
        <taxon>Ecdysozoa</taxon>
        <taxon>Arthropoda</taxon>
        <taxon>Crustacea</taxon>
        <taxon>Multicrustacea</taxon>
        <taxon>Malacostraca</taxon>
        <taxon>Eumalacostraca</taxon>
        <taxon>Eucarida</taxon>
        <taxon>Decapoda</taxon>
        <taxon>Pleocyemata</taxon>
        <taxon>Anomura</taxon>
        <taxon>Galatheoidea</taxon>
        <taxon>Porcellanidae</taxon>
        <taxon>Petrolisthes</taxon>
    </lineage>
</organism>
<evidence type="ECO:0000256" key="4">
    <source>
        <dbReference type="ARBA" id="ARBA00022729"/>
    </source>
</evidence>